<evidence type="ECO:0000256" key="9">
    <source>
        <dbReference type="ARBA" id="ARBA00023306"/>
    </source>
</evidence>
<dbReference type="PANTHER" id="PTHR11649">
    <property type="entry name" value="MSS1/TRME-RELATED GTP-BINDING PROTEIN"/>
    <property type="match status" value="1"/>
</dbReference>
<accession>A0A921LRH3</accession>
<comment type="caution">
    <text evidence="12">The sequence shown here is derived from an EMBL/GenBank/DDBJ whole genome shotgun (WGS) entry which is preliminary data.</text>
</comment>
<evidence type="ECO:0000256" key="5">
    <source>
        <dbReference type="ARBA" id="ARBA00022741"/>
    </source>
</evidence>
<dbReference type="PANTHER" id="PTHR11649:SF13">
    <property type="entry name" value="ENGB-TYPE G DOMAIN-CONTAINING PROTEIN"/>
    <property type="match status" value="1"/>
</dbReference>
<dbReference type="InterPro" id="IPR027417">
    <property type="entry name" value="P-loop_NTPase"/>
</dbReference>
<keyword evidence="8 10" id="KW-0717">Septation</keyword>
<evidence type="ECO:0000259" key="11">
    <source>
        <dbReference type="PROSITE" id="PS51706"/>
    </source>
</evidence>
<dbReference type="EMBL" id="DYVF01000042">
    <property type="protein sequence ID" value="HJG31032.1"/>
    <property type="molecule type" value="Genomic_DNA"/>
</dbReference>
<keyword evidence="5 10" id="KW-0547">Nucleotide-binding</keyword>
<comment type="cofactor">
    <cofactor evidence="1">
        <name>Mg(2+)</name>
        <dbReference type="ChEBI" id="CHEBI:18420"/>
    </cofactor>
</comment>
<evidence type="ECO:0000256" key="10">
    <source>
        <dbReference type="HAMAP-Rule" id="MF_00321"/>
    </source>
</evidence>
<keyword evidence="6" id="KW-0460">Magnesium</keyword>
<feature type="domain" description="EngB-type G" evidence="11">
    <location>
        <begin position="26"/>
        <end position="197"/>
    </location>
</feature>
<dbReference type="NCBIfam" id="TIGR00231">
    <property type="entry name" value="small_GTP"/>
    <property type="match status" value="1"/>
</dbReference>
<dbReference type="AlphaFoldDB" id="A0A921LRH3"/>
<evidence type="ECO:0000256" key="7">
    <source>
        <dbReference type="ARBA" id="ARBA00023134"/>
    </source>
</evidence>
<keyword evidence="4" id="KW-0479">Metal-binding</keyword>
<evidence type="ECO:0000256" key="2">
    <source>
        <dbReference type="ARBA" id="ARBA00009638"/>
    </source>
</evidence>
<dbReference type="GO" id="GO:0046872">
    <property type="term" value="F:metal ion binding"/>
    <property type="evidence" value="ECO:0007669"/>
    <property type="project" value="UniProtKB-KW"/>
</dbReference>
<dbReference type="GO" id="GO:0000917">
    <property type="term" value="P:division septum assembly"/>
    <property type="evidence" value="ECO:0007669"/>
    <property type="project" value="UniProtKB-KW"/>
</dbReference>
<dbReference type="CDD" id="cd01876">
    <property type="entry name" value="YihA_EngB"/>
    <property type="match status" value="1"/>
</dbReference>
<dbReference type="HAMAP" id="MF_00321">
    <property type="entry name" value="GTPase_EngB"/>
    <property type="match status" value="1"/>
</dbReference>
<dbReference type="InterPro" id="IPR030393">
    <property type="entry name" value="G_ENGB_dom"/>
</dbReference>
<evidence type="ECO:0000313" key="12">
    <source>
        <dbReference type="EMBL" id="HJG31032.1"/>
    </source>
</evidence>
<dbReference type="SUPFAM" id="SSF52540">
    <property type="entry name" value="P-loop containing nucleoside triphosphate hydrolases"/>
    <property type="match status" value="1"/>
</dbReference>
<protein>
    <recommendedName>
        <fullName evidence="10">Probable GTP-binding protein EngB</fullName>
    </recommendedName>
</protein>
<dbReference type="Gene3D" id="3.40.50.300">
    <property type="entry name" value="P-loop containing nucleotide triphosphate hydrolases"/>
    <property type="match status" value="1"/>
</dbReference>
<reference evidence="12" key="1">
    <citation type="journal article" date="2021" name="PeerJ">
        <title>Extensive microbial diversity within the chicken gut microbiome revealed by metagenomics and culture.</title>
        <authorList>
            <person name="Gilroy R."/>
            <person name="Ravi A."/>
            <person name="Getino M."/>
            <person name="Pursley I."/>
            <person name="Horton D.L."/>
            <person name="Alikhan N.F."/>
            <person name="Baker D."/>
            <person name="Gharbi K."/>
            <person name="Hall N."/>
            <person name="Watson M."/>
            <person name="Adriaenssens E.M."/>
            <person name="Foster-Nyarko E."/>
            <person name="Jarju S."/>
            <person name="Secka A."/>
            <person name="Antonio M."/>
            <person name="Oren A."/>
            <person name="Chaudhuri R.R."/>
            <person name="La Ragione R."/>
            <person name="Hildebrand F."/>
            <person name="Pallen M.J."/>
        </authorList>
    </citation>
    <scope>NUCLEOTIDE SEQUENCE</scope>
    <source>
        <strain evidence="12">ChiGjej2B2-7701</strain>
    </source>
</reference>
<evidence type="ECO:0000313" key="13">
    <source>
        <dbReference type="Proteomes" id="UP000746751"/>
    </source>
</evidence>
<reference evidence="12" key="2">
    <citation type="submission" date="2021-09" db="EMBL/GenBank/DDBJ databases">
        <authorList>
            <person name="Gilroy R."/>
        </authorList>
    </citation>
    <scope>NUCLEOTIDE SEQUENCE</scope>
    <source>
        <strain evidence="12">ChiGjej2B2-7701</strain>
    </source>
</reference>
<dbReference type="NCBIfam" id="TIGR03598">
    <property type="entry name" value="GTPase_YsxC"/>
    <property type="match status" value="1"/>
</dbReference>
<comment type="similarity">
    <text evidence="2 10">Belongs to the TRAFAC class TrmE-Era-EngA-EngB-Septin-like GTPase superfamily. EngB GTPase family.</text>
</comment>
<sequence>MTDAIRYQTAKFVASYGNASKIPPSTCPEVCFVGRSNVGKSSIMNKLFNRKNLVKVSSTPGKTSNVNFFVADGVHFVDLPGYGFAQRSKSERERWADLIFDFLDMERSFNLVVSLVDIRHDPSKLDHQMIEFLQEGGYPFVVALTKADKLSRSQQGRQLATIRKQLNVPAEDIFVTSSATGQGIDELKRRIEAACLDEDEDEPAEE</sequence>
<keyword evidence="9 10" id="KW-0131">Cell cycle</keyword>
<dbReference type="InterPro" id="IPR019987">
    <property type="entry name" value="GTP-bd_ribosome_bio_YsxC"/>
</dbReference>
<comment type="function">
    <text evidence="10">Necessary for normal cell division and for the maintenance of normal septation.</text>
</comment>
<name>A0A921LRH3_9ACTN</name>
<evidence type="ECO:0000256" key="1">
    <source>
        <dbReference type="ARBA" id="ARBA00001946"/>
    </source>
</evidence>
<evidence type="ECO:0000256" key="4">
    <source>
        <dbReference type="ARBA" id="ARBA00022723"/>
    </source>
</evidence>
<organism evidence="12 13">
    <name type="scientific">Collinsella ihumii</name>
    <dbReference type="NCBI Taxonomy" id="1720204"/>
    <lineage>
        <taxon>Bacteria</taxon>
        <taxon>Bacillati</taxon>
        <taxon>Actinomycetota</taxon>
        <taxon>Coriobacteriia</taxon>
        <taxon>Coriobacteriales</taxon>
        <taxon>Coriobacteriaceae</taxon>
        <taxon>Collinsella</taxon>
    </lineage>
</organism>
<keyword evidence="3 10" id="KW-0132">Cell division</keyword>
<dbReference type="GO" id="GO:0005829">
    <property type="term" value="C:cytosol"/>
    <property type="evidence" value="ECO:0007669"/>
    <property type="project" value="TreeGrafter"/>
</dbReference>
<dbReference type="Proteomes" id="UP000746751">
    <property type="component" value="Unassembled WGS sequence"/>
</dbReference>
<gene>
    <name evidence="12" type="primary">yihA</name>
    <name evidence="10" type="synonym">engB</name>
    <name evidence="12" type="ORF">K8U80_06510</name>
</gene>
<dbReference type="PROSITE" id="PS51706">
    <property type="entry name" value="G_ENGB"/>
    <property type="match status" value="1"/>
</dbReference>
<dbReference type="GO" id="GO:0005525">
    <property type="term" value="F:GTP binding"/>
    <property type="evidence" value="ECO:0007669"/>
    <property type="project" value="UniProtKB-UniRule"/>
</dbReference>
<evidence type="ECO:0000256" key="6">
    <source>
        <dbReference type="ARBA" id="ARBA00022842"/>
    </source>
</evidence>
<dbReference type="InterPro" id="IPR005225">
    <property type="entry name" value="Small_GTP-bd"/>
</dbReference>
<evidence type="ECO:0000256" key="3">
    <source>
        <dbReference type="ARBA" id="ARBA00022618"/>
    </source>
</evidence>
<dbReference type="Pfam" id="PF01926">
    <property type="entry name" value="MMR_HSR1"/>
    <property type="match status" value="1"/>
</dbReference>
<dbReference type="InterPro" id="IPR006073">
    <property type="entry name" value="GTP-bd"/>
</dbReference>
<proteinExistence type="inferred from homology"/>
<keyword evidence="7 10" id="KW-0342">GTP-binding</keyword>
<evidence type="ECO:0000256" key="8">
    <source>
        <dbReference type="ARBA" id="ARBA00023210"/>
    </source>
</evidence>